<feature type="domain" description="Acyltransferase 3" evidence="2">
    <location>
        <begin position="6"/>
        <end position="324"/>
    </location>
</feature>
<dbReference type="AlphaFoldDB" id="A0A7Y2W4C8"/>
<dbReference type="Proteomes" id="UP000530654">
    <property type="component" value="Unassembled WGS sequence"/>
</dbReference>
<feature type="transmembrane region" description="Helical" evidence="1">
    <location>
        <begin position="160"/>
        <end position="177"/>
    </location>
</feature>
<proteinExistence type="predicted"/>
<keyword evidence="4" id="KW-0012">Acyltransferase</keyword>
<comment type="caution">
    <text evidence="4">The sequence shown here is derived from an EMBL/GenBank/DDBJ whole genome shotgun (WGS) entry which is preliminary data.</text>
</comment>
<protein>
    <submittedName>
        <fullName evidence="4">Acyltransferase</fullName>
    </submittedName>
</protein>
<dbReference type="Pfam" id="PF01757">
    <property type="entry name" value="Acyl_transf_3"/>
    <property type="match status" value="1"/>
</dbReference>
<feature type="transmembrane region" description="Helical" evidence="1">
    <location>
        <begin position="267"/>
        <end position="286"/>
    </location>
</feature>
<feature type="transmembrane region" description="Helical" evidence="1">
    <location>
        <begin position="7"/>
        <end position="25"/>
    </location>
</feature>
<dbReference type="RefSeq" id="WP_170280113.1">
    <property type="nucleotide sequence ID" value="NZ_JABEQY010000005.1"/>
</dbReference>
<evidence type="ECO:0000256" key="1">
    <source>
        <dbReference type="SAM" id="Phobius"/>
    </source>
</evidence>
<evidence type="ECO:0000259" key="3">
    <source>
        <dbReference type="Pfam" id="PF19040"/>
    </source>
</evidence>
<feature type="transmembrane region" description="Helical" evidence="1">
    <location>
        <begin position="345"/>
        <end position="363"/>
    </location>
</feature>
<dbReference type="InterPro" id="IPR043968">
    <property type="entry name" value="SGNH"/>
</dbReference>
<feature type="transmembrane region" description="Helical" evidence="1">
    <location>
        <begin position="31"/>
        <end position="51"/>
    </location>
</feature>
<reference evidence="4 5" key="1">
    <citation type="submission" date="2020-04" db="EMBL/GenBank/DDBJ databases">
        <title>Rhizobium bacterial biofertilizers improve the content of phenolic compounds of Lactuca sativa L. under non-saline and saline-stress conditions.</title>
        <authorList>
            <person name="Ayuso-Calles M."/>
            <person name="Garcia-Estevez I."/>
            <person name="Jimenez-Gomez A."/>
            <person name="Flores-Felix J.D."/>
            <person name="Escribano-Bailon M."/>
            <person name="Rivas R."/>
        </authorList>
    </citation>
    <scope>NUCLEOTIDE SEQUENCE [LARGE SCALE GENOMIC DNA]</scope>
    <source>
        <strain evidence="4 5">GPTR02</strain>
    </source>
</reference>
<gene>
    <name evidence="4" type="ORF">HLI17_07090</name>
</gene>
<name>A0A7Y2W4C8_9HYPH</name>
<evidence type="ECO:0000313" key="5">
    <source>
        <dbReference type="Proteomes" id="UP000530654"/>
    </source>
</evidence>
<dbReference type="InterPro" id="IPR002656">
    <property type="entry name" value="Acyl_transf_3_dom"/>
</dbReference>
<dbReference type="InterPro" id="IPR050879">
    <property type="entry name" value="Acyltransferase_3"/>
</dbReference>
<evidence type="ECO:0000259" key="2">
    <source>
        <dbReference type="Pfam" id="PF01757"/>
    </source>
</evidence>
<dbReference type="EMBL" id="JABEQY010000005">
    <property type="protein sequence ID" value="NNH63065.1"/>
    <property type="molecule type" value="Genomic_DNA"/>
</dbReference>
<dbReference type="GO" id="GO:0016747">
    <property type="term" value="F:acyltransferase activity, transferring groups other than amino-acyl groups"/>
    <property type="evidence" value="ECO:0007669"/>
    <property type="project" value="InterPro"/>
</dbReference>
<keyword evidence="1" id="KW-0812">Transmembrane</keyword>
<dbReference type="Pfam" id="PF19040">
    <property type="entry name" value="SGNH"/>
    <property type="match status" value="1"/>
</dbReference>
<accession>A0A7Y2W4C8</accession>
<feature type="transmembrane region" description="Helical" evidence="1">
    <location>
        <begin position="132"/>
        <end position="153"/>
    </location>
</feature>
<keyword evidence="4" id="KW-0808">Transferase</keyword>
<dbReference type="PANTHER" id="PTHR23028">
    <property type="entry name" value="ACETYLTRANSFERASE"/>
    <property type="match status" value="1"/>
</dbReference>
<dbReference type="GO" id="GO:0016020">
    <property type="term" value="C:membrane"/>
    <property type="evidence" value="ECO:0007669"/>
    <property type="project" value="TreeGrafter"/>
</dbReference>
<keyword evidence="1" id="KW-1133">Transmembrane helix</keyword>
<feature type="transmembrane region" description="Helical" evidence="1">
    <location>
        <begin position="241"/>
        <end position="260"/>
    </location>
</feature>
<dbReference type="GO" id="GO:0009103">
    <property type="term" value="P:lipopolysaccharide biosynthetic process"/>
    <property type="evidence" value="ECO:0007669"/>
    <property type="project" value="TreeGrafter"/>
</dbReference>
<feature type="transmembrane region" description="Helical" evidence="1">
    <location>
        <begin position="72"/>
        <end position="91"/>
    </location>
</feature>
<evidence type="ECO:0000313" key="4">
    <source>
        <dbReference type="EMBL" id="NNH63065.1"/>
    </source>
</evidence>
<dbReference type="PANTHER" id="PTHR23028:SF53">
    <property type="entry name" value="ACYL_TRANSF_3 DOMAIN-CONTAINING PROTEIN"/>
    <property type="match status" value="1"/>
</dbReference>
<feature type="domain" description="SGNH" evidence="3">
    <location>
        <begin position="402"/>
        <end position="635"/>
    </location>
</feature>
<keyword evidence="1" id="KW-0472">Membrane</keyword>
<sequence length="659" mass="73176">MIYRREIDGLRAAAVMPVILFHAGFSFFSGGFIGVDVFFVISGFLITSIILEEMRNGTFSLAAFYERRARRLLPALFLVILCCLPFAWFWVMPEEFRAFSDSLIATSLSGANFLFWFESGYFAPEAGGVPLLHLWSLAVEEQYYMFFPLLVMFMCKRQRNWLFAALVVIACASLAYSEWASRAFPSANFYLLPSRAWEFLVGSICSLLEMKGQKRGSNPLSLLGFCMIAFSVFYFDETSAIPSALALVPVVGTMFVLLFAQQGTLVAALLSTRVFITVGKISYSVYLWHQPLFAFARIRSIDPPPITEMAVLACFSLVLGYLSWRFVEQPFRRSRHRLLPSRRGLAASASVILAALTAFGLYGHDTRGIPWRLPEPIKKFIAESEWSKNCLIESGSGWDEMPIKSCIFNGGHAQTYAILGDSLASALTPALTSRLDDMDIGLQQITHSFCAPVVDVSMVPRSARECGAFNAAAIDYLINSKVKTVFLAASWQVFFEQSRYVFKGEEVATSDVSQRLRDAFDKTVGQLTSAGIRVVIIYPHPRGDTEIAAKVAKLMHKGLPAPTVTIAEDEFRQQSSPSYAYLDDPKDREILRVDPARIFCGIEAGRCDLARNGRAFIFDKVHFTPAGADAVADEILIALKRDDMAAEPGVAALSSGHFQ</sequence>
<organism evidence="4 5">
    <name type="scientific">Rhizobium laguerreae</name>
    <dbReference type="NCBI Taxonomy" id="1076926"/>
    <lineage>
        <taxon>Bacteria</taxon>
        <taxon>Pseudomonadati</taxon>
        <taxon>Pseudomonadota</taxon>
        <taxon>Alphaproteobacteria</taxon>
        <taxon>Hyphomicrobiales</taxon>
        <taxon>Rhizobiaceae</taxon>
        <taxon>Rhizobium/Agrobacterium group</taxon>
        <taxon>Rhizobium</taxon>
    </lineage>
</organism>
<feature type="transmembrane region" description="Helical" evidence="1">
    <location>
        <begin position="306"/>
        <end position="324"/>
    </location>
</feature>